<keyword evidence="7" id="KW-0813">Transport</keyword>
<keyword evidence="11" id="KW-1185">Reference proteome</keyword>
<feature type="transmembrane region" description="Helical" evidence="7">
    <location>
        <begin position="476"/>
        <end position="497"/>
    </location>
</feature>
<keyword evidence="10" id="KW-0378">Hydrolase</keyword>
<evidence type="ECO:0000256" key="5">
    <source>
        <dbReference type="ARBA" id="ARBA00022989"/>
    </source>
</evidence>
<evidence type="ECO:0000259" key="8">
    <source>
        <dbReference type="PROSITE" id="PS50893"/>
    </source>
</evidence>
<dbReference type="PROSITE" id="PS00211">
    <property type="entry name" value="ABC_TRANSPORTER_1"/>
    <property type="match status" value="1"/>
</dbReference>
<dbReference type="Pfam" id="PF00005">
    <property type="entry name" value="ABC_tran"/>
    <property type="match status" value="1"/>
</dbReference>
<evidence type="ECO:0000256" key="7">
    <source>
        <dbReference type="RuleBase" id="RU361157"/>
    </source>
</evidence>
<feature type="domain" description="ABC transporter" evidence="8">
    <location>
        <begin position="7"/>
        <end position="230"/>
    </location>
</feature>
<keyword evidence="6 7" id="KW-0472">Membrane</keyword>
<evidence type="ECO:0000256" key="3">
    <source>
        <dbReference type="ARBA" id="ARBA00022741"/>
    </source>
</evidence>
<organism evidence="10 11">
    <name type="scientific">Glutamicibacter arilaitensis (strain DSM 16368 / CIP 108037 / IAM 15318 / JCM 13566 / NCIMB 14258 / Re117)</name>
    <name type="common">Arthrobacter arilaitensis</name>
    <dbReference type="NCBI Taxonomy" id="861360"/>
    <lineage>
        <taxon>Bacteria</taxon>
        <taxon>Bacillati</taxon>
        <taxon>Actinomycetota</taxon>
        <taxon>Actinomycetes</taxon>
        <taxon>Micrococcales</taxon>
        <taxon>Micrococcaceae</taxon>
        <taxon>Glutamicibacter</taxon>
    </lineage>
</organism>
<keyword evidence="5 7" id="KW-1133">Transmembrane helix</keyword>
<evidence type="ECO:0000256" key="2">
    <source>
        <dbReference type="ARBA" id="ARBA00022692"/>
    </source>
</evidence>
<feature type="transmembrane region" description="Helical" evidence="7">
    <location>
        <begin position="419"/>
        <end position="438"/>
    </location>
</feature>
<comment type="similarity">
    <text evidence="7">Belongs to the ABC-2 integral membrane protein family.</text>
</comment>
<accession>A0ABM9PT91</accession>
<proteinExistence type="inferred from homology"/>
<reference evidence="11" key="2">
    <citation type="submission" date="2010-07" db="EMBL/GenBank/DDBJ databases">
        <title>Complete genome sequence of Arthrobacter arilaitensis (strain DSM 16368 / CIP 108037 / JCM 13566 / Re117).</title>
        <authorList>
            <person name="Genoscope."/>
        </authorList>
    </citation>
    <scope>NUCLEOTIDE SEQUENCE [LARGE SCALE GENOMIC DNA]</scope>
    <source>
        <strain evidence="11">DSM 16368 / CIP 108037 / IAM 15318 / JCM 13566 / Re117</strain>
    </source>
</reference>
<dbReference type="CDD" id="cd03230">
    <property type="entry name" value="ABC_DR_subfamily_A"/>
    <property type="match status" value="1"/>
</dbReference>
<sequence length="502" mass="53654">MNKSTCVDVQRLDVRRGKSLVLDQVDFQLSPGRIIGLLGPSGSGKSTLLRSIVGNQITSDGAVTVLGKPAGHKSLRNRVGYMTQSASIYEDLSTRQNIAYFAKILRQPSAEVDRVLHTTDLAGQAGHLGRDLSGGQRNRVSLAIALLGSPEIVILDEPTVGLDPVLRADLWKMFSQLAATGSCLVVSSHVMDEAMRCDEILLLREGKLLGQMTPAALMESTGAENPEDAFVSLIAAGGTKQVPNAACARAEASGNVRRRRAMNRTLATAGRVLAQVMHDPRTIALMLLVPSLLIGLIAWIFTETDAFSRIGPAMIALFPFVVMFLVTSIATLRERRSGTLERLLSMPMAKGEFIFGYTLAFTLVAIVQTVIAVSFAIWVCGLHIEGQLWLLFAVAALDALLGISLGLMASAFAHTEFQVVQFMPALVIPQFLLAGIILPREQLPGALQAIGDWLPLSPAIDALSDAAAGTTDSATAINMLLIAAWIAAALLIGSLTLRRRTA</sequence>
<dbReference type="InterPro" id="IPR027417">
    <property type="entry name" value="P-loop_NTPase"/>
</dbReference>
<dbReference type="PROSITE" id="PS50893">
    <property type="entry name" value="ABC_TRANSPORTER_2"/>
    <property type="match status" value="1"/>
</dbReference>
<feature type="domain" description="ABC transmembrane type-2" evidence="9">
    <location>
        <begin position="270"/>
        <end position="500"/>
    </location>
</feature>
<dbReference type="InterPro" id="IPR047817">
    <property type="entry name" value="ABC2_TM_bact-type"/>
</dbReference>
<dbReference type="EMBL" id="FQ311875">
    <property type="protein sequence ID" value="CBT74438.1"/>
    <property type="molecule type" value="Genomic_DNA"/>
</dbReference>
<protein>
    <recommendedName>
        <fullName evidence="7">Transport permease protein</fullName>
    </recommendedName>
</protein>
<gene>
    <name evidence="10" type="ordered locus">AARI_02020</name>
</gene>
<dbReference type="PANTHER" id="PTHR43038">
    <property type="entry name" value="ATP-BINDING CASSETTE, SUB-FAMILY H, MEMBER 1"/>
    <property type="match status" value="1"/>
</dbReference>
<feature type="transmembrane region" description="Helical" evidence="7">
    <location>
        <begin position="353"/>
        <end position="377"/>
    </location>
</feature>
<keyword evidence="3" id="KW-0547">Nucleotide-binding</keyword>
<keyword evidence="4" id="KW-0067">ATP-binding</keyword>
<feature type="transmembrane region" description="Helical" evidence="7">
    <location>
        <begin position="283"/>
        <end position="301"/>
    </location>
</feature>
<reference evidence="11" key="1">
    <citation type="journal article" date="2010" name="PLoS ONE">
        <title>The Arthrobacter arilaitensis Re117 genome sequence reveals its genetic adaptation to the surface of cheese.</title>
        <authorList>
            <person name="Monnet C."/>
            <person name="Loux V."/>
            <person name="Gibrat J.F."/>
            <person name="Spinnler E."/>
            <person name="Barbe V."/>
            <person name="Vacherie B."/>
            <person name="Gavory F."/>
            <person name="Gourbeyre E."/>
            <person name="Siguier P."/>
            <person name="Chandler M."/>
            <person name="Elleuch R."/>
            <person name="Irlinger F."/>
            <person name="Vallaeys T."/>
        </authorList>
    </citation>
    <scope>NUCLEOTIDE SEQUENCE</scope>
    <source>
        <strain evidence="11">DSM 16368 / CIP 108037 / IAM 15318 / JCM 13566 / Re117</strain>
    </source>
</reference>
<dbReference type="InterPro" id="IPR017871">
    <property type="entry name" value="ABC_transporter-like_CS"/>
</dbReference>
<dbReference type="SMART" id="SM00382">
    <property type="entry name" value="AAA"/>
    <property type="match status" value="1"/>
</dbReference>
<dbReference type="Gene3D" id="3.40.50.300">
    <property type="entry name" value="P-loop containing nucleotide triphosphate hydrolases"/>
    <property type="match status" value="1"/>
</dbReference>
<evidence type="ECO:0000256" key="6">
    <source>
        <dbReference type="ARBA" id="ARBA00023136"/>
    </source>
</evidence>
<evidence type="ECO:0000256" key="1">
    <source>
        <dbReference type="ARBA" id="ARBA00004141"/>
    </source>
</evidence>
<dbReference type="InterPro" id="IPR013525">
    <property type="entry name" value="ABC2_TM"/>
</dbReference>
<feature type="transmembrane region" description="Helical" evidence="7">
    <location>
        <begin position="313"/>
        <end position="332"/>
    </location>
</feature>
<dbReference type="InterPro" id="IPR003593">
    <property type="entry name" value="AAA+_ATPase"/>
</dbReference>
<dbReference type="InterPro" id="IPR003439">
    <property type="entry name" value="ABC_transporter-like_ATP-bd"/>
</dbReference>
<comment type="subcellular location">
    <subcellularLocation>
        <location evidence="7">Cell membrane</location>
        <topology evidence="7">Multi-pass membrane protein</topology>
    </subcellularLocation>
    <subcellularLocation>
        <location evidence="1">Membrane</location>
        <topology evidence="1">Multi-pass membrane protein</topology>
    </subcellularLocation>
</comment>
<name>A0ABM9PT91_GLUAR</name>
<evidence type="ECO:0000259" key="9">
    <source>
        <dbReference type="PROSITE" id="PS51012"/>
    </source>
</evidence>
<evidence type="ECO:0000256" key="4">
    <source>
        <dbReference type="ARBA" id="ARBA00022840"/>
    </source>
</evidence>
<dbReference type="Proteomes" id="UP000006878">
    <property type="component" value="Chromosome"/>
</dbReference>
<dbReference type="GO" id="GO:0016787">
    <property type="term" value="F:hydrolase activity"/>
    <property type="evidence" value="ECO:0007669"/>
    <property type="project" value="UniProtKB-KW"/>
</dbReference>
<dbReference type="PROSITE" id="PS51012">
    <property type="entry name" value="ABC_TM2"/>
    <property type="match status" value="1"/>
</dbReference>
<keyword evidence="2 7" id="KW-0812">Transmembrane</keyword>
<dbReference type="SUPFAM" id="SSF52540">
    <property type="entry name" value="P-loop containing nucleoside triphosphate hydrolases"/>
    <property type="match status" value="1"/>
</dbReference>
<evidence type="ECO:0000313" key="10">
    <source>
        <dbReference type="EMBL" id="CBT74438.1"/>
    </source>
</evidence>
<feature type="transmembrane region" description="Helical" evidence="7">
    <location>
        <begin position="389"/>
        <end position="412"/>
    </location>
</feature>
<keyword evidence="7" id="KW-1003">Cell membrane</keyword>
<evidence type="ECO:0000313" key="11">
    <source>
        <dbReference type="Proteomes" id="UP000006878"/>
    </source>
</evidence>
<dbReference type="Pfam" id="PF01061">
    <property type="entry name" value="ABC2_membrane"/>
    <property type="match status" value="1"/>
</dbReference>
<dbReference type="PANTHER" id="PTHR43038:SF3">
    <property type="entry name" value="ABC TRANSPORTER G FAMILY MEMBER 20 ISOFORM X1"/>
    <property type="match status" value="1"/>
</dbReference>